<feature type="disulfide bond" evidence="1">
    <location>
        <begin position="212"/>
        <end position="221"/>
    </location>
</feature>
<feature type="compositionally biased region" description="Low complexity" evidence="2">
    <location>
        <begin position="548"/>
        <end position="563"/>
    </location>
</feature>
<keyword evidence="1" id="KW-1015">Disulfide bond</keyword>
<evidence type="ECO:0008006" key="8">
    <source>
        <dbReference type="Google" id="ProtNLM"/>
    </source>
</evidence>
<name>A0ABR1C1M4_NECAM</name>
<dbReference type="InterPro" id="IPR045266">
    <property type="entry name" value="DOH_DOMON"/>
</dbReference>
<dbReference type="PROSITE" id="PS50836">
    <property type="entry name" value="DOMON"/>
    <property type="match status" value="1"/>
</dbReference>
<keyword evidence="3" id="KW-0732">Signal</keyword>
<organism evidence="6 7">
    <name type="scientific">Necator americanus</name>
    <name type="common">Human hookworm</name>
    <dbReference type="NCBI Taxonomy" id="51031"/>
    <lineage>
        <taxon>Eukaryota</taxon>
        <taxon>Metazoa</taxon>
        <taxon>Ecdysozoa</taxon>
        <taxon>Nematoda</taxon>
        <taxon>Chromadorea</taxon>
        <taxon>Rhabditida</taxon>
        <taxon>Rhabditina</taxon>
        <taxon>Rhabditomorpha</taxon>
        <taxon>Strongyloidea</taxon>
        <taxon>Ancylostomatidae</taxon>
        <taxon>Bunostominae</taxon>
        <taxon>Necator</taxon>
    </lineage>
</organism>
<evidence type="ECO:0000259" key="4">
    <source>
        <dbReference type="PROSITE" id="PS50026"/>
    </source>
</evidence>
<comment type="caution">
    <text evidence="6">The sequence shown here is derived from an EMBL/GenBank/DDBJ whole genome shotgun (WGS) entry which is preliminary data.</text>
</comment>
<dbReference type="PANTHER" id="PTHR46901:SF2">
    <property type="entry name" value="GH04942P"/>
    <property type="match status" value="1"/>
</dbReference>
<feature type="domain" description="EGF-like" evidence="4">
    <location>
        <begin position="182"/>
        <end position="222"/>
    </location>
</feature>
<dbReference type="InterPro" id="IPR005018">
    <property type="entry name" value="DOMON_domain"/>
</dbReference>
<dbReference type="PROSITE" id="PS01186">
    <property type="entry name" value="EGF_2"/>
    <property type="match status" value="1"/>
</dbReference>
<dbReference type="CDD" id="cd00054">
    <property type="entry name" value="EGF_CA"/>
    <property type="match status" value="1"/>
</dbReference>
<feature type="compositionally biased region" description="Basic and acidic residues" evidence="2">
    <location>
        <begin position="536"/>
        <end position="547"/>
    </location>
</feature>
<evidence type="ECO:0000313" key="7">
    <source>
        <dbReference type="Proteomes" id="UP001303046"/>
    </source>
</evidence>
<comment type="caution">
    <text evidence="1">Lacks conserved residue(s) required for the propagation of feature annotation.</text>
</comment>
<keyword evidence="1" id="KW-0245">EGF-like domain</keyword>
<evidence type="ECO:0000256" key="1">
    <source>
        <dbReference type="PROSITE-ProRule" id="PRU00076"/>
    </source>
</evidence>
<feature type="region of interest" description="Disordered" evidence="2">
    <location>
        <begin position="534"/>
        <end position="571"/>
    </location>
</feature>
<feature type="region of interest" description="Disordered" evidence="2">
    <location>
        <begin position="316"/>
        <end position="370"/>
    </location>
</feature>
<dbReference type="SMART" id="SM00181">
    <property type="entry name" value="EGF"/>
    <property type="match status" value="2"/>
</dbReference>
<evidence type="ECO:0000256" key="2">
    <source>
        <dbReference type="SAM" id="MobiDB-lite"/>
    </source>
</evidence>
<dbReference type="Gene3D" id="2.10.25.10">
    <property type="entry name" value="Laminin"/>
    <property type="match status" value="2"/>
</dbReference>
<dbReference type="Proteomes" id="UP001303046">
    <property type="component" value="Unassembled WGS sequence"/>
</dbReference>
<dbReference type="PROSITE" id="PS00022">
    <property type="entry name" value="EGF_1"/>
    <property type="match status" value="1"/>
</dbReference>
<keyword evidence="7" id="KW-1185">Reference proteome</keyword>
<dbReference type="EMBL" id="JAVFWL010000002">
    <property type="protein sequence ID" value="KAK6732457.1"/>
    <property type="molecule type" value="Genomic_DNA"/>
</dbReference>
<dbReference type="PANTHER" id="PTHR46901">
    <property type="entry name" value="GH04942P"/>
    <property type="match status" value="1"/>
</dbReference>
<proteinExistence type="predicted"/>
<dbReference type="CDD" id="cd09631">
    <property type="entry name" value="DOMON_DOH"/>
    <property type="match status" value="1"/>
</dbReference>
<sequence>MRDLVPFLSLAFVARIGEAHVALTFPEARYPPLDFLDTSRTSGPCGVPLPRRPHYTNLLVGTTYNFTWRMEYPHQGGYRIVLTDKEGQTIEELAPINGIEFAGTDDQTSQFQNVRFTRSCSQCTVIFERQALEWGKSYRFRSCADVNVLETMPEDEKCSGHGTLVDNRCVCEHGHKGDICQYKTNCHHDDDCLNGGKCLAEANSITEASCYCTYGFFGKNCEQTYERAEDNCFSYAIINEKKYEMYGMFDPSCYNKEKLNENDVIYFRKVKNDVEMILDFSTASWVAVGWRPEGLDKSCRLFPDLEGVRSKRSATVDMPPLVAPSPPSQPILRDPLPIAPSDSTQDPSFDRAHPPSKIAQEGPRPLMPRNNGLLDAALRAPLHAMDCIDVLIGAIRDGRTRVQDSYSRDRSTPLEDFWYDGEMSLVASAGREIDGRTIVMFRRPIQEIEPTDHPLGPGRMFVVWAKGQKQGAYTHGAPSALDGTHSSVQFYPDDILKYHGAKNRGIHPIDFTTPVKLPRPGDAAFGVNIAATPTAHHSDHHDTDKHTASTTSSPSPTTTTTTTKSNRIAPYEENSSNTRDITILFVLVTAFIAFYY</sequence>
<gene>
    <name evidence="6" type="primary">Necator_chrII.g4482</name>
    <name evidence="6" type="ORF">RB195_016690</name>
</gene>
<evidence type="ECO:0000313" key="6">
    <source>
        <dbReference type="EMBL" id="KAK6732457.1"/>
    </source>
</evidence>
<feature type="domain" description="DOMON" evidence="5">
    <location>
        <begin position="341"/>
        <end position="467"/>
    </location>
</feature>
<dbReference type="SUPFAM" id="SSF57196">
    <property type="entry name" value="EGF/Laminin"/>
    <property type="match status" value="1"/>
</dbReference>
<evidence type="ECO:0000259" key="5">
    <source>
        <dbReference type="PROSITE" id="PS50836"/>
    </source>
</evidence>
<dbReference type="PROSITE" id="PS50026">
    <property type="entry name" value="EGF_3"/>
    <property type="match status" value="1"/>
</dbReference>
<feature type="chain" id="PRO_5045751178" description="EGF-like domain protein" evidence="3">
    <location>
        <begin position="20"/>
        <end position="596"/>
    </location>
</feature>
<protein>
    <recommendedName>
        <fullName evidence="8">EGF-like domain protein</fullName>
    </recommendedName>
</protein>
<feature type="signal peptide" evidence="3">
    <location>
        <begin position="1"/>
        <end position="19"/>
    </location>
</feature>
<reference evidence="6 7" key="1">
    <citation type="submission" date="2023-08" db="EMBL/GenBank/DDBJ databases">
        <title>A Necator americanus chromosomal reference genome.</title>
        <authorList>
            <person name="Ilik V."/>
            <person name="Petrzelkova K.J."/>
            <person name="Pardy F."/>
            <person name="Fuh T."/>
            <person name="Niatou-Singa F.S."/>
            <person name="Gouil Q."/>
            <person name="Baker L."/>
            <person name="Ritchie M.E."/>
            <person name="Jex A.R."/>
            <person name="Gazzola D."/>
            <person name="Li H."/>
            <person name="Toshio Fujiwara R."/>
            <person name="Zhan B."/>
            <person name="Aroian R.V."/>
            <person name="Pafco B."/>
            <person name="Schwarz E.M."/>
        </authorList>
    </citation>
    <scope>NUCLEOTIDE SEQUENCE [LARGE SCALE GENOMIC DNA]</scope>
    <source>
        <strain evidence="6 7">Aroian</strain>
        <tissue evidence="6">Whole animal</tissue>
    </source>
</reference>
<evidence type="ECO:0000256" key="3">
    <source>
        <dbReference type="SAM" id="SignalP"/>
    </source>
</evidence>
<accession>A0ABR1C1M4</accession>
<dbReference type="InterPro" id="IPR000742">
    <property type="entry name" value="EGF"/>
</dbReference>